<reference evidence="2" key="2">
    <citation type="submission" date="2002-03" db="EMBL/GenBank/DDBJ databases">
        <title>Oryza sativa nipponbare(GA3) genomic DNA, chromosome 2, PAC clone:P0475F05.</title>
        <authorList>
            <person name="Sasaki T."/>
            <person name="Matsumoto T."/>
            <person name="Yamamoto K."/>
        </authorList>
    </citation>
    <scope>NUCLEOTIDE SEQUENCE</scope>
</reference>
<sequence>MGWPNRKIALPNPLDARGVASLLEDVLHFGSPLFTARKDDGPQATRLVRSRFARVLLPHVLLNVYTEVTEQNRKMKQQSTGVAFFHSLRICFV</sequence>
<dbReference type="AlphaFoldDB" id="Q6H6P7"/>
<proteinExistence type="predicted"/>
<evidence type="ECO:0000313" key="3">
    <source>
        <dbReference type="Proteomes" id="UP000000763"/>
    </source>
</evidence>
<gene>
    <name evidence="2" type="ORF">P0475F05.18</name>
    <name evidence="1" type="ORF">P0476H10.2</name>
</gene>
<dbReference type="EMBL" id="AP004790">
    <property type="protein sequence ID" value="BAD25419.1"/>
    <property type="molecule type" value="Genomic_DNA"/>
</dbReference>
<name>Q6H6P7_ORYSJ</name>
<dbReference type="Proteomes" id="UP000000763">
    <property type="component" value="Chromosome 2"/>
</dbReference>
<evidence type="ECO:0000313" key="2">
    <source>
        <dbReference type="EMBL" id="BAD25602.1"/>
    </source>
</evidence>
<reference evidence="1" key="1">
    <citation type="submission" date="2002-02" db="EMBL/GenBank/DDBJ databases">
        <title>Oryza sativa nipponbare(GA3) genomic DNA, chromosome 2, PAC clone:P0476H10.</title>
        <authorList>
            <person name="Sasaki T."/>
            <person name="Matsumoto T."/>
            <person name="Yamamoto K."/>
        </authorList>
    </citation>
    <scope>NUCLEOTIDE SEQUENCE</scope>
</reference>
<reference evidence="3" key="4">
    <citation type="journal article" date="2008" name="Nucleic Acids Res.">
        <title>The rice annotation project database (RAP-DB): 2008 update.</title>
        <authorList>
            <consortium name="The rice annotation project (RAP)"/>
        </authorList>
    </citation>
    <scope>GENOME REANNOTATION</scope>
    <source>
        <strain evidence="3">cv. Nipponbare</strain>
    </source>
</reference>
<dbReference type="EMBL" id="AP004879">
    <property type="protein sequence ID" value="BAD25602.1"/>
    <property type="molecule type" value="Genomic_DNA"/>
</dbReference>
<reference evidence="3" key="3">
    <citation type="journal article" date="2005" name="Nature">
        <title>The map-based sequence of the rice genome.</title>
        <authorList>
            <consortium name="International rice genome sequencing project (IRGSP)"/>
            <person name="Matsumoto T."/>
            <person name="Wu J."/>
            <person name="Kanamori H."/>
            <person name="Katayose Y."/>
            <person name="Fujisawa M."/>
            <person name="Namiki N."/>
            <person name="Mizuno H."/>
            <person name="Yamamoto K."/>
            <person name="Antonio B.A."/>
            <person name="Baba T."/>
            <person name="Sakata K."/>
            <person name="Nagamura Y."/>
            <person name="Aoki H."/>
            <person name="Arikawa K."/>
            <person name="Arita K."/>
            <person name="Bito T."/>
            <person name="Chiden Y."/>
            <person name="Fujitsuka N."/>
            <person name="Fukunaka R."/>
            <person name="Hamada M."/>
            <person name="Harada C."/>
            <person name="Hayashi A."/>
            <person name="Hijishita S."/>
            <person name="Honda M."/>
            <person name="Hosokawa S."/>
            <person name="Ichikawa Y."/>
            <person name="Idonuma A."/>
            <person name="Iijima M."/>
            <person name="Ikeda M."/>
            <person name="Ikeno M."/>
            <person name="Ito K."/>
            <person name="Ito S."/>
            <person name="Ito T."/>
            <person name="Ito Y."/>
            <person name="Ito Y."/>
            <person name="Iwabuchi A."/>
            <person name="Kamiya K."/>
            <person name="Karasawa W."/>
            <person name="Kurita K."/>
            <person name="Katagiri S."/>
            <person name="Kikuta A."/>
            <person name="Kobayashi H."/>
            <person name="Kobayashi N."/>
            <person name="Machita K."/>
            <person name="Maehara T."/>
            <person name="Masukawa M."/>
            <person name="Mizubayashi T."/>
            <person name="Mukai Y."/>
            <person name="Nagasaki H."/>
            <person name="Nagata Y."/>
            <person name="Naito S."/>
            <person name="Nakashima M."/>
            <person name="Nakama Y."/>
            <person name="Nakamichi Y."/>
            <person name="Nakamura M."/>
            <person name="Meguro A."/>
            <person name="Negishi M."/>
            <person name="Ohta I."/>
            <person name="Ohta T."/>
            <person name="Okamoto M."/>
            <person name="Ono N."/>
            <person name="Saji S."/>
            <person name="Sakaguchi M."/>
            <person name="Sakai K."/>
            <person name="Shibata M."/>
            <person name="Shimokawa T."/>
            <person name="Song J."/>
            <person name="Takazaki Y."/>
            <person name="Terasawa K."/>
            <person name="Tsugane M."/>
            <person name="Tsuji K."/>
            <person name="Ueda S."/>
            <person name="Waki K."/>
            <person name="Yamagata H."/>
            <person name="Yamamoto M."/>
            <person name="Yamamoto S."/>
            <person name="Yamane H."/>
            <person name="Yoshiki S."/>
            <person name="Yoshihara R."/>
            <person name="Yukawa K."/>
            <person name="Zhong H."/>
            <person name="Yano M."/>
            <person name="Yuan Q."/>
            <person name="Ouyang S."/>
            <person name="Liu J."/>
            <person name="Jones K.M."/>
            <person name="Gansberger K."/>
            <person name="Moffat K."/>
            <person name="Hill J."/>
            <person name="Bera J."/>
            <person name="Fadrosh D."/>
            <person name="Jin S."/>
            <person name="Johri S."/>
            <person name="Kim M."/>
            <person name="Overton L."/>
            <person name="Reardon M."/>
            <person name="Tsitrin T."/>
            <person name="Vuong H."/>
            <person name="Weaver B."/>
            <person name="Ciecko A."/>
            <person name="Tallon L."/>
            <person name="Jackson J."/>
            <person name="Pai G."/>
            <person name="Aken S.V."/>
            <person name="Utterback T."/>
            <person name="Reidmuller S."/>
            <person name="Feldblyum T."/>
            <person name="Hsiao J."/>
            <person name="Zismann V."/>
            <person name="Iobst S."/>
            <person name="de Vazeille A.R."/>
            <person name="Buell C.R."/>
            <person name="Ying K."/>
            <person name="Li Y."/>
            <person name="Lu T."/>
            <person name="Huang Y."/>
            <person name="Zhao Q."/>
            <person name="Feng Q."/>
            <person name="Zhang L."/>
            <person name="Zhu J."/>
            <person name="Weng Q."/>
            <person name="Mu J."/>
            <person name="Lu Y."/>
            <person name="Fan D."/>
            <person name="Liu Y."/>
            <person name="Guan J."/>
            <person name="Zhang Y."/>
            <person name="Yu S."/>
            <person name="Liu X."/>
            <person name="Zhang Y."/>
            <person name="Hong G."/>
            <person name="Han B."/>
            <person name="Choisne N."/>
            <person name="Demange N."/>
            <person name="Orjeda G."/>
            <person name="Samain S."/>
            <person name="Cattolico L."/>
            <person name="Pelletier E."/>
            <person name="Couloux A."/>
            <person name="Segurens B."/>
            <person name="Wincker P."/>
            <person name="D'Hont A."/>
            <person name="Scarpelli C."/>
            <person name="Weissenbach J."/>
            <person name="Salanoubat M."/>
            <person name="Quetier F."/>
            <person name="Yu Y."/>
            <person name="Kim H.R."/>
            <person name="Rambo T."/>
            <person name="Currie J."/>
            <person name="Collura K."/>
            <person name="Luo M."/>
            <person name="Yang T."/>
            <person name="Ammiraju J.S.S."/>
            <person name="Engler F."/>
            <person name="Soderlund C."/>
            <person name="Wing R.A."/>
            <person name="Palmer L.E."/>
            <person name="de la Bastide M."/>
            <person name="Spiegel L."/>
            <person name="Nascimento L."/>
            <person name="Zutavern T."/>
            <person name="O'Shaughnessy A."/>
            <person name="Dike S."/>
            <person name="Dedhia N."/>
            <person name="Preston R."/>
            <person name="Balija V."/>
            <person name="McCombie W.R."/>
            <person name="Chow T."/>
            <person name="Chen H."/>
            <person name="Chung M."/>
            <person name="Chen C."/>
            <person name="Shaw J."/>
            <person name="Wu H."/>
            <person name="Hsiao K."/>
            <person name="Chao Y."/>
            <person name="Chu M."/>
            <person name="Cheng C."/>
            <person name="Hour A."/>
            <person name="Lee P."/>
            <person name="Lin S."/>
            <person name="Lin Y."/>
            <person name="Liou J."/>
            <person name="Liu S."/>
            <person name="Hsing Y."/>
            <person name="Raghuvanshi S."/>
            <person name="Mohanty A."/>
            <person name="Bharti A.K."/>
            <person name="Gaur A."/>
            <person name="Gupta V."/>
            <person name="Kumar D."/>
            <person name="Ravi V."/>
            <person name="Vij S."/>
            <person name="Kapur A."/>
            <person name="Khurana P."/>
            <person name="Khurana P."/>
            <person name="Khurana J.P."/>
            <person name="Tyagi A.K."/>
            <person name="Gaikwad K."/>
            <person name="Singh A."/>
            <person name="Dalal V."/>
            <person name="Srivastava S."/>
            <person name="Dixit A."/>
            <person name="Pal A.K."/>
            <person name="Ghazi I.A."/>
            <person name="Yadav M."/>
            <person name="Pandit A."/>
            <person name="Bhargava A."/>
            <person name="Sureshbabu K."/>
            <person name="Batra K."/>
            <person name="Sharma T.R."/>
            <person name="Mohapatra T."/>
            <person name="Singh N.K."/>
            <person name="Messing J."/>
            <person name="Nelson A.B."/>
            <person name="Fuks G."/>
            <person name="Kavchok S."/>
            <person name="Keizer G."/>
            <person name="Linton E."/>
            <person name="Llaca V."/>
            <person name="Song R."/>
            <person name="Tanyolac B."/>
            <person name="Young S."/>
            <person name="Ho-Il K."/>
            <person name="Hahn J.H."/>
            <person name="Sangsakoo G."/>
            <person name="Vanavichit A."/>
            <person name="de Mattos Luiz.A.T."/>
            <person name="Zimmer P.D."/>
            <person name="Malone G."/>
            <person name="Dellagostin O."/>
            <person name="de Oliveira A.C."/>
            <person name="Bevan M."/>
            <person name="Bancroft I."/>
            <person name="Minx P."/>
            <person name="Cordum H."/>
            <person name="Wilson R."/>
            <person name="Cheng Z."/>
            <person name="Jin W."/>
            <person name="Jiang J."/>
            <person name="Leong S.A."/>
            <person name="Iwama H."/>
            <person name="Gojobori T."/>
            <person name="Itoh T."/>
            <person name="Niimura Y."/>
            <person name="Fujii Y."/>
            <person name="Habara T."/>
            <person name="Sakai H."/>
            <person name="Sato Y."/>
            <person name="Wilson G."/>
            <person name="Kumar K."/>
            <person name="McCouch S."/>
            <person name="Juretic N."/>
            <person name="Hoen D."/>
            <person name="Wright S."/>
            <person name="Bruskiewich R."/>
            <person name="Bureau T."/>
            <person name="Miyao A."/>
            <person name="Hirochika H."/>
            <person name="Nishikawa T."/>
            <person name="Kadowaki K."/>
            <person name="Sugiura M."/>
            <person name="Burr B."/>
            <person name="Sasaki T."/>
        </authorList>
    </citation>
    <scope>NUCLEOTIDE SEQUENCE [LARGE SCALE GENOMIC DNA]</scope>
    <source>
        <strain evidence="3">cv. Nipponbare</strain>
    </source>
</reference>
<protein>
    <submittedName>
        <fullName evidence="2">Uncharacterized protein</fullName>
    </submittedName>
</protein>
<accession>Q6H6P7</accession>
<evidence type="ECO:0000313" key="1">
    <source>
        <dbReference type="EMBL" id="BAD25419.1"/>
    </source>
</evidence>
<organism evidence="2 3">
    <name type="scientific">Oryza sativa subsp. japonica</name>
    <name type="common">Rice</name>
    <dbReference type="NCBI Taxonomy" id="39947"/>
    <lineage>
        <taxon>Eukaryota</taxon>
        <taxon>Viridiplantae</taxon>
        <taxon>Streptophyta</taxon>
        <taxon>Embryophyta</taxon>
        <taxon>Tracheophyta</taxon>
        <taxon>Spermatophyta</taxon>
        <taxon>Magnoliopsida</taxon>
        <taxon>Liliopsida</taxon>
        <taxon>Poales</taxon>
        <taxon>Poaceae</taxon>
        <taxon>BOP clade</taxon>
        <taxon>Oryzoideae</taxon>
        <taxon>Oryzeae</taxon>
        <taxon>Oryzinae</taxon>
        <taxon>Oryza</taxon>
        <taxon>Oryza sativa</taxon>
    </lineage>
</organism>